<protein>
    <submittedName>
        <fullName evidence="3">DUF3007 family protein</fullName>
    </submittedName>
</protein>
<evidence type="ECO:0000256" key="2">
    <source>
        <dbReference type="SAM" id="Phobius"/>
    </source>
</evidence>
<keyword evidence="2" id="KW-0812">Transmembrane</keyword>
<dbReference type="AlphaFoldDB" id="A0A9E8ZDN6"/>
<dbReference type="Proteomes" id="UP001163152">
    <property type="component" value="Chromosome"/>
</dbReference>
<name>A0A9E8ZDN6_9CYAN</name>
<dbReference type="PANTHER" id="PTHR35734">
    <property type="entry name" value="OS01G0805200 PROTEIN"/>
    <property type="match status" value="1"/>
</dbReference>
<feature type="region of interest" description="Disordered" evidence="1">
    <location>
        <begin position="91"/>
        <end position="112"/>
    </location>
</feature>
<dbReference type="RefSeq" id="WP_268609122.1">
    <property type="nucleotide sequence ID" value="NZ_CP113797.1"/>
</dbReference>
<accession>A0A9E8ZDN6</accession>
<dbReference type="KEGG" id="tsin:OXH18_19440"/>
<sequence>MRRIDVIGIGIGVFAAGGIIYVILKLVGLDDLNAGIWSQVIFLGGLIGWVATYLTRVLTRNMTYNQQLEEYEEAVLRRRLEEMSPEELEALQAEVEQEKQEKQRMMGEESGK</sequence>
<dbReference type="PANTHER" id="PTHR35734:SF1">
    <property type="entry name" value="OS01G0805200 PROTEIN"/>
    <property type="match status" value="1"/>
</dbReference>
<dbReference type="EMBL" id="CP113797">
    <property type="protein sequence ID" value="WAL59325.1"/>
    <property type="molecule type" value="Genomic_DNA"/>
</dbReference>
<dbReference type="Pfam" id="PF11460">
    <property type="entry name" value="DUF3007"/>
    <property type="match status" value="1"/>
</dbReference>
<feature type="transmembrane region" description="Helical" evidence="2">
    <location>
        <begin position="7"/>
        <end position="24"/>
    </location>
</feature>
<feature type="transmembrane region" description="Helical" evidence="2">
    <location>
        <begin position="36"/>
        <end position="54"/>
    </location>
</feature>
<keyword evidence="4" id="KW-1185">Reference proteome</keyword>
<feature type="compositionally biased region" description="Basic and acidic residues" evidence="1">
    <location>
        <begin position="96"/>
        <end position="112"/>
    </location>
</feature>
<gene>
    <name evidence="3" type="ORF">OXH18_19440</name>
</gene>
<keyword evidence="2" id="KW-0472">Membrane</keyword>
<organism evidence="3 4">
    <name type="scientific">Thermocoleostomius sinensis A174</name>
    <dbReference type="NCBI Taxonomy" id="2016057"/>
    <lineage>
        <taxon>Bacteria</taxon>
        <taxon>Bacillati</taxon>
        <taxon>Cyanobacteriota</taxon>
        <taxon>Cyanophyceae</taxon>
        <taxon>Oculatellales</taxon>
        <taxon>Oculatellaceae</taxon>
        <taxon>Thermocoleostomius</taxon>
    </lineage>
</organism>
<keyword evidence="2" id="KW-1133">Transmembrane helix</keyword>
<proteinExistence type="predicted"/>
<evidence type="ECO:0000313" key="3">
    <source>
        <dbReference type="EMBL" id="WAL59325.1"/>
    </source>
</evidence>
<evidence type="ECO:0000256" key="1">
    <source>
        <dbReference type="SAM" id="MobiDB-lite"/>
    </source>
</evidence>
<reference evidence="3" key="1">
    <citation type="submission" date="2022-12" db="EMBL/GenBank/DDBJ databases">
        <title>Polyphasic identification of a Novel Hot-Spring Cyanobacterium Ocullathermofonsia sinensis gen nov. sp. nov. and Genomic Insights on its Adaptations to the Thermal Habitat.</title>
        <authorList>
            <person name="Daroch M."/>
            <person name="Tang J."/>
            <person name="Jiang Y."/>
        </authorList>
    </citation>
    <scope>NUCLEOTIDE SEQUENCE</scope>
    <source>
        <strain evidence="3">PKUAC-SCTA174</strain>
    </source>
</reference>
<evidence type="ECO:0000313" key="4">
    <source>
        <dbReference type="Proteomes" id="UP001163152"/>
    </source>
</evidence>
<dbReference type="InterPro" id="IPR021562">
    <property type="entry name" value="DUF3007"/>
</dbReference>